<accession>A0A0U3E5S4</accession>
<keyword evidence="3" id="KW-1185">Reference proteome</keyword>
<evidence type="ECO:0000313" key="2">
    <source>
        <dbReference type="EMBL" id="ALV08661.1"/>
    </source>
</evidence>
<sequence length="456" mass="51085">MNTVRRVILPTRMAVWVLLGLCLAFTAVLAAGVPVALAGPAGLGLLALLAALAAADLWRSLRLWAQAGPRVERRLPAAFAINASTELRLDVVNDGPLAWQLQVFDELDPLFDFEGLPLSLTVDPQTRTPLRFRVIARQRGIATIGRTQLLWRTRAGLFEVRQTVGDAQRLRVYPNFAALARYAWLSGDRRLAQMGIKNFVQRGQGTDFRQLAEYRRGDPLRHLDVKASMRHRKPVVREYQDERDQCVMFLLDCGRRMRADEGSDGQRGTSHFDDALDAMMLLAYVALQEGDEVGAMTFGTAETDRRDCAPRKGMGTLNALMNKMHDLQPGHHHSDYLAAAEDMSKRLRRRSLIIVLTNFRDEDAPELRPALALLRRRHLVLLASLRETALGVMQEQPIHSTEDAVTVASAHMLSQARQDAFARVVERDRLSVDVEPQALAATLVNRYHQVKRSGLL</sequence>
<dbReference type="InterPro" id="IPR036465">
    <property type="entry name" value="vWFA_dom_sf"/>
</dbReference>
<dbReference type="Gene3D" id="3.40.50.410">
    <property type="entry name" value="von Willebrand factor, type A domain"/>
    <property type="match status" value="1"/>
</dbReference>
<dbReference type="STRING" id="76731.RD2015_4214"/>
<protein>
    <recommendedName>
        <fullName evidence="1">DUF58 domain-containing protein</fullName>
    </recommendedName>
</protein>
<gene>
    <name evidence="2" type="ORF">RD2015_4214</name>
</gene>
<name>A0A0U3E5S4_9BURK</name>
<dbReference type="AlphaFoldDB" id="A0A0U3E5S4"/>
<dbReference type="PATRIC" id="fig|76731.3.peg.4318"/>
<dbReference type="KEGG" id="rdp:RD2015_4214"/>
<reference evidence="2 3" key="1">
    <citation type="submission" date="2015-12" db="EMBL/GenBank/DDBJ databases">
        <title>Complete genome of Roseateles depolymerans KCTC 42856.</title>
        <authorList>
            <person name="Kim K.M."/>
        </authorList>
    </citation>
    <scope>NUCLEOTIDE SEQUENCE [LARGE SCALE GENOMIC DNA]</scope>
    <source>
        <strain evidence="2 3">KCTC 42856</strain>
    </source>
</reference>
<dbReference type="PANTHER" id="PTHR33608">
    <property type="entry name" value="BLL2464 PROTEIN"/>
    <property type="match status" value="1"/>
</dbReference>
<feature type="domain" description="DUF58" evidence="1">
    <location>
        <begin position="213"/>
        <end position="424"/>
    </location>
</feature>
<dbReference type="PANTHER" id="PTHR33608:SF3">
    <property type="entry name" value="SLR2013 PROTEIN"/>
    <property type="match status" value="1"/>
</dbReference>
<evidence type="ECO:0000313" key="3">
    <source>
        <dbReference type="Proteomes" id="UP000060699"/>
    </source>
</evidence>
<evidence type="ECO:0000259" key="1">
    <source>
        <dbReference type="Pfam" id="PF01882"/>
    </source>
</evidence>
<dbReference type="SUPFAM" id="SSF53300">
    <property type="entry name" value="vWA-like"/>
    <property type="match status" value="1"/>
</dbReference>
<dbReference type="EMBL" id="CP013729">
    <property type="protein sequence ID" value="ALV08661.1"/>
    <property type="molecule type" value="Genomic_DNA"/>
</dbReference>
<proteinExistence type="predicted"/>
<organism evidence="2 3">
    <name type="scientific">Roseateles depolymerans</name>
    <dbReference type="NCBI Taxonomy" id="76731"/>
    <lineage>
        <taxon>Bacteria</taxon>
        <taxon>Pseudomonadati</taxon>
        <taxon>Pseudomonadota</taxon>
        <taxon>Betaproteobacteria</taxon>
        <taxon>Burkholderiales</taxon>
        <taxon>Sphaerotilaceae</taxon>
        <taxon>Roseateles</taxon>
    </lineage>
</organism>
<dbReference type="RefSeq" id="WP_232309846.1">
    <property type="nucleotide sequence ID" value="NZ_CP013729.1"/>
</dbReference>
<dbReference type="InterPro" id="IPR002881">
    <property type="entry name" value="DUF58"/>
</dbReference>
<dbReference type="Pfam" id="PF01882">
    <property type="entry name" value="DUF58"/>
    <property type="match status" value="1"/>
</dbReference>
<dbReference type="Proteomes" id="UP000060699">
    <property type="component" value="Chromosome"/>
</dbReference>